<feature type="region of interest" description="Disordered" evidence="1">
    <location>
        <begin position="159"/>
        <end position="185"/>
    </location>
</feature>
<evidence type="ECO:0000313" key="3">
    <source>
        <dbReference type="Proteomes" id="UP001451303"/>
    </source>
</evidence>
<name>A0ABR3DEQ6_NEUIN</name>
<organism evidence="2 3">
    <name type="scientific">Neurospora intermedia</name>
    <dbReference type="NCBI Taxonomy" id="5142"/>
    <lineage>
        <taxon>Eukaryota</taxon>
        <taxon>Fungi</taxon>
        <taxon>Dikarya</taxon>
        <taxon>Ascomycota</taxon>
        <taxon>Pezizomycotina</taxon>
        <taxon>Sordariomycetes</taxon>
        <taxon>Sordariomycetidae</taxon>
        <taxon>Sordariales</taxon>
        <taxon>Sordariaceae</taxon>
        <taxon>Neurospora</taxon>
    </lineage>
</organism>
<keyword evidence="3" id="KW-1185">Reference proteome</keyword>
<feature type="compositionally biased region" description="Polar residues" evidence="1">
    <location>
        <begin position="174"/>
        <end position="185"/>
    </location>
</feature>
<dbReference type="EMBL" id="JAVLET010000004">
    <property type="protein sequence ID" value="KAL0470241.1"/>
    <property type="molecule type" value="Genomic_DNA"/>
</dbReference>
<protein>
    <submittedName>
        <fullName evidence="2">Uncharacterized protein</fullName>
    </submittedName>
</protein>
<accession>A0ABR3DEQ6</accession>
<proteinExistence type="predicted"/>
<gene>
    <name evidence="2" type="ORF">QR685DRAFT_571386</name>
</gene>
<reference evidence="2 3" key="1">
    <citation type="submission" date="2023-09" db="EMBL/GenBank/DDBJ databases">
        <title>Multi-omics analysis of a traditional fermented food reveals byproduct-associated fungal strains for waste-to-food upcycling.</title>
        <authorList>
            <consortium name="Lawrence Berkeley National Laboratory"/>
            <person name="Rekdal V.M."/>
            <person name="Villalobos-Escobedo J.M."/>
            <person name="Rodriguez-Valeron N."/>
            <person name="Garcia M.O."/>
            <person name="Vasquez D.P."/>
            <person name="Damayanti I."/>
            <person name="Sorensen P.M."/>
            <person name="Baidoo E.E."/>
            <person name="De Carvalho A.C."/>
            <person name="Riley R."/>
            <person name="Lipzen A."/>
            <person name="He G."/>
            <person name="Yan M."/>
            <person name="Haridas S."/>
            <person name="Daum C."/>
            <person name="Yoshinaga Y."/>
            <person name="Ng V."/>
            <person name="Grigoriev I.V."/>
            <person name="Munk R."/>
            <person name="Nuraida L."/>
            <person name="Wijaya C.H."/>
            <person name="Morales P.-C."/>
            <person name="Keasling J.D."/>
        </authorList>
    </citation>
    <scope>NUCLEOTIDE SEQUENCE [LARGE SCALE GENOMIC DNA]</scope>
    <source>
        <strain evidence="2 3">FGSC 2613</strain>
    </source>
</reference>
<comment type="caution">
    <text evidence="2">The sequence shown here is derived from an EMBL/GenBank/DDBJ whole genome shotgun (WGS) entry which is preliminary data.</text>
</comment>
<evidence type="ECO:0000313" key="2">
    <source>
        <dbReference type="EMBL" id="KAL0470241.1"/>
    </source>
</evidence>
<sequence length="226" mass="25041">MQAHHDLEHFRSERELCCLSRATLTHLYGYRWNFDSSLGLVRLADSLALTKRSAYGRMRRRRLDADGDALEMLSIVDCGCPRVRGRGHWTDGNADGEKTDLSQVQKRSSGSGLATYRGGVDEGKTWTRVSQHQGRPAASPRYRRVGLLLAGYLTQCHEAQQAPNHHRTEEGRRTSNIPGTCQSVRGGSWSSAELLGFPNGPCDEMAGTDSGLGMWPPAMEKLNGRE</sequence>
<dbReference type="Proteomes" id="UP001451303">
    <property type="component" value="Unassembled WGS sequence"/>
</dbReference>
<evidence type="ECO:0000256" key="1">
    <source>
        <dbReference type="SAM" id="MobiDB-lite"/>
    </source>
</evidence>